<name>A0A0N7JU43_9BURK</name>
<evidence type="ECO:0000256" key="2">
    <source>
        <dbReference type="SAM" id="SignalP"/>
    </source>
</evidence>
<dbReference type="PANTHER" id="PTHR37957">
    <property type="entry name" value="BLR7070 PROTEIN"/>
    <property type="match status" value="1"/>
</dbReference>
<feature type="compositionally biased region" description="Basic and acidic residues" evidence="1">
    <location>
        <begin position="475"/>
        <end position="506"/>
    </location>
</feature>
<feature type="domain" description="Phytase-like" evidence="3">
    <location>
        <begin position="63"/>
        <end position="432"/>
    </location>
</feature>
<dbReference type="GeneID" id="69969440"/>
<feature type="region of interest" description="Disordered" evidence="1">
    <location>
        <begin position="469"/>
        <end position="506"/>
    </location>
</feature>
<gene>
    <name evidence="4" type="ORF">K788_0003928</name>
</gene>
<proteinExistence type="predicted"/>
<dbReference type="KEGG" id="bcai:K788_0003928"/>
<dbReference type="Proteomes" id="UP000019146">
    <property type="component" value="Chromosome 1"/>
</dbReference>
<dbReference type="AlphaFoldDB" id="A0A0N7JU43"/>
<dbReference type="EMBL" id="CP012746">
    <property type="protein sequence ID" value="ALL65373.1"/>
    <property type="molecule type" value="Genomic_DNA"/>
</dbReference>
<evidence type="ECO:0000313" key="4">
    <source>
        <dbReference type="EMBL" id="ALL65373.1"/>
    </source>
</evidence>
<feature type="signal peptide" evidence="2">
    <location>
        <begin position="1"/>
        <end position="29"/>
    </location>
</feature>
<organism evidence="4 5">
    <name type="scientific">Paraburkholderia caribensis MBA4</name>
    <dbReference type="NCBI Taxonomy" id="1323664"/>
    <lineage>
        <taxon>Bacteria</taxon>
        <taxon>Pseudomonadati</taxon>
        <taxon>Pseudomonadota</taxon>
        <taxon>Betaproteobacteria</taxon>
        <taxon>Burkholderiales</taxon>
        <taxon>Burkholderiaceae</taxon>
        <taxon>Paraburkholderia</taxon>
    </lineage>
</organism>
<dbReference type="InterPro" id="IPR011044">
    <property type="entry name" value="Quino_amine_DH_bsu"/>
</dbReference>
<dbReference type="PANTHER" id="PTHR37957:SF1">
    <property type="entry name" value="PHYTASE-LIKE DOMAIN-CONTAINING PROTEIN"/>
    <property type="match status" value="1"/>
</dbReference>
<evidence type="ECO:0000259" key="3">
    <source>
        <dbReference type="Pfam" id="PF13449"/>
    </source>
</evidence>
<sequence length="506" mass="54147">MLRSSLFTRTMIGAIASLAALAAAPAAHASVDLIAIGKLDGNLLDKSKETSGKLENGAPGNLLGGLGSGIGYAGCHTFLAVPDRGPNAISYNKAIDDTASYINRFQTLRLHLEDAPKGASLPFTLTPKLVDTTLLHTSDRLVYGTGAAYGVPNGAPKLNRDNHTNYFTGRSDNFDPTHLSTYPLDGRFDPESIRIANDGDSVFISDEYGPYVYRFDRKSGRRIATYKLPDTFAVSTLSPVGDNEISINTSGRVANKGMEGLAISPDGTTLFGAMQSPLIQDGGTNGPYTRIVKIDIRTGRTTQYAYQLTNIGTAAKPKYPTISDVLAINDHELLVDERDGKGLGDNSTAAFKQLNRIDLTGAQDVSQASGASGLAPFAVKKTLFLDIVAALTAHGYNANDIPAKIEGIAFGPDVTVRGVKKHTLYVANDNDFIATVTDTNHPSGIANPNQFFVFAIDTSDLPDYVAQRLPGVSKNGRDHDHDNVCGRDDDDHDHDHDHDDHDGHGH</sequence>
<keyword evidence="2" id="KW-0732">Signal</keyword>
<evidence type="ECO:0000313" key="5">
    <source>
        <dbReference type="Proteomes" id="UP000019146"/>
    </source>
</evidence>
<dbReference type="Pfam" id="PF13449">
    <property type="entry name" value="Phytase-like"/>
    <property type="match status" value="1"/>
</dbReference>
<accession>A0A0N7JU43</accession>
<dbReference type="InterPro" id="IPR027372">
    <property type="entry name" value="Phytase-like_dom"/>
</dbReference>
<dbReference type="SUPFAM" id="SSF50969">
    <property type="entry name" value="YVTN repeat-like/Quinoprotein amine dehydrogenase"/>
    <property type="match status" value="1"/>
</dbReference>
<feature type="chain" id="PRO_5006014403" evidence="2">
    <location>
        <begin position="30"/>
        <end position="506"/>
    </location>
</feature>
<protein>
    <submittedName>
        <fullName evidence="4">3-phytase</fullName>
    </submittedName>
</protein>
<evidence type="ECO:0000256" key="1">
    <source>
        <dbReference type="SAM" id="MobiDB-lite"/>
    </source>
</evidence>
<dbReference type="RefSeq" id="WP_063791862.1">
    <property type="nucleotide sequence ID" value="NZ_CP012746.1"/>
</dbReference>
<reference evidence="4 5" key="1">
    <citation type="journal article" date="2014" name="Genome Announc.">
        <title>Draft Genome Sequence of the Haloacid-Degrading Burkholderia caribensis Strain MBA4.</title>
        <authorList>
            <person name="Pan Y."/>
            <person name="Kong K.F."/>
            <person name="Tsang J.S."/>
        </authorList>
    </citation>
    <scope>NUCLEOTIDE SEQUENCE [LARGE SCALE GENOMIC DNA]</scope>
    <source>
        <strain evidence="4 5">MBA4</strain>
    </source>
</reference>